<reference evidence="1 2" key="1">
    <citation type="submission" date="2014-03" db="EMBL/GenBank/DDBJ databases">
        <title>Draft Genome Sequences of Four Burkholderia Strains.</title>
        <authorList>
            <person name="Liu X.Y."/>
            <person name="Li C.X."/>
            <person name="Xu J.H."/>
        </authorList>
    </citation>
    <scope>NUCLEOTIDE SEQUENCE [LARGE SCALE GENOMIC DNA]</scope>
    <source>
        <strain evidence="1 2">R27</strain>
    </source>
</reference>
<evidence type="ECO:0000313" key="2">
    <source>
        <dbReference type="Proteomes" id="UP000027439"/>
    </source>
</evidence>
<dbReference type="STRING" id="1071679.BG57_03175"/>
<comment type="caution">
    <text evidence="1">The sequence shown here is derived from an EMBL/GenBank/DDBJ whole genome shotgun (WGS) entry which is preliminary data.</text>
</comment>
<accession>A0A069P3G0</accession>
<dbReference type="EMBL" id="JFHE01000010">
    <property type="protein sequence ID" value="KDR34997.1"/>
    <property type="molecule type" value="Genomic_DNA"/>
</dbReference>
<dbReference type="AlphaFoldDB" id="A0A069P3G0"/>
<name>A0A069P3G0_9BURK</name>
<organism evidence="1 2">
    <name type="scientific">Caballeronia grimmiae</name>
    <dbReference type="NCBI Taxonomy" id="1071679"/>
    <lineage>
        <taxon>Bacteria</taxon>
        <taxon>Pseudomonadati</taxon>
        <taxon>Pseudomonadota</taxon>
        <taxon>Betaproteobacteria</taxon>
        <taxon>Burkholderiales</taxon>
        <taxon>Burkholderiaceae</taxon>
        <taxon>Caballeronia</taxon>
    </lineage>
</organism>
<proteinExistence type="predicted"/>
<dbReference type="Proteomes" id="UP000027439">
    <property type="component" value="Unassembled WGS sequence"/>
</dbReference>
<sequence>MAFSAKSGIAHMSFGYRHNATAVGRAKAFNAIDAFAARGFVHRTRPSCKESRRLALCSITHGMADALKWPEQTCCSIHHRTRHAQSGEPQ</sequence>
<gene>
    <name evidence="1" type="ORF">BG57_03175</name>
</gene>
<evidence type="ECO:0000313" key="1">
    <source>
        <dbReference type="EMBL" id="KDR34997.1"/>
    </source>
</evidence>
<protein>
    <submittedName>
        <fullName evidence="1">Uncharacterized protein</fullName>
    </submittedName>
</protein>